<proteinExistence type="predicted"/>
<accession>A0ACC6TNF4</accession>
<protein>
    <submittedName>
        <fullName evidence="1">D-aminoacyl-tRNA deacylase</fullName>
    </submittedName>
</protein>
<reference evidence="1" key="1">
    <citation type="submission" date="2024-07" db="EMBL/GenBank/DDBJ databases">
        <title>Metagenome and Metagenome-Assembled Genomes of Archaea from a hot spring from the geothermal field of Los Azufres, Mexico.</title>
        <authorList>
            <person name="Marin-Paredes R."/>
            <person name="Martinez-Romero E."/>
            <person name="Servin-Garciduenas L.E."/>
        </authorList>
    </citation>
    <scope>NUCLEOTIDE SEQUENCE</scope>
    <source>
        <strain evidence="1">AZ1-454</strain>
    </source>
</reference>
<name>A0ACC6TNF4_9CREN</name>
<comment type="caution">
    <text evidence="1">The sequence shown here is derived from an EMBL/GenBank/DDBJ whole genome shotgun (WGS) entry which is preliminary data.</text>
</comment>
<sequence length="235" mass="26064">MNIKVIVSEKDPVGQTAKKLFGFDSVEEDVTDFTYDKADAIVILSRHESSAGIPSLTVHFPGNPSDKAMGGKPKTLGVAFPRLLTSIYRELLKIDVPIDKVIEATHHGPTLDKPVVFAEIGSDVSYWTNQELVRKLAEAVLRGVENYENVTCDKVVLGLGGPHYSKLFSNLAKSSCISHIISKHYLTEIDSNIILQAIEKSIDKVDTIVFDSINRDLRQKILSYIGTYNISVEFR</sequence>
<evidence type="ECO:0000313" key="1">
    <source>
        <dbReference type="EMBL" id="MEW9491323.1"/>
    </source>
</evidence>
<gene>
    <name evidence="1" type="ORF">TQ35_0003850</name>
</gene>
<dbReference type="Proteomes" id="UP000053480">
    <property type="component" value="Unassembled WGS sequence"/>
</dbReference>
<evidence type="ECO:0000313" key="2">
    <source>
        <dbReference type="Proteomes" id="UP000053480"/>
    </source>
</evidence>
<dbReference type="EMBL" id="JZWS03000003">
    <property type="protein sequence ID" value="MEW9491323.1"/>
    <property type="molecule type" value="Genomic_DNA"/>
</dbReference>
<organism evidence="1 2">
    <name type="scientific">Candidatus Aramenus sulfurataquae</name>
    <dbReference type="NCBI Taxonomy" id="1326980"/>
    <lineage>
        <taxon>Archaea</taxon>
        <taxon>Thermoproteota</taxon>
        <taxon>Thermoprotei</taxon>
        <taxon>Sulfolobales</taxon>
        <taxon>Sulfolobaceae</taxon>
        <taxon>Candidatus Aramenus</taxon>
    </lineage>
</organism>